<dbReference type="FunFam" id="2.70.98.30:FF:000001">
    <property type="entry name" value="alpha-mannosidase 2C1 isoform X2"/>
    <property type="match status" value="1"/>
</dbReference>
<evidence type="ECO:0000313" key="6">
    <source>
        <dbReference type="EMBL" id="AQS66236.1"/>
    </source>
</evidence>
<keyword evidence="4" id="KW-0326">Glycosidase</keyword>
<dbReference type="PANTHER" id="PTHR46017:SF1">
    <property type="entry name" value="ALPHA-MANNOSIDASE 2C1"/>
    <property type="match status" value="1"/>
</dbReference>
<dbReference type="SUPFAM" id="SSF88713">
    <property type="entry name" value="Glycoside hydrolase/deacetylase"/>
    <property type="match status" value="1"/>
</dbReference>
<evidence type="ECO:0000256" key="3">
    <source>
        <dbReference type="ARBA" id="ARBA00022801"/>
    </source>
</evidence>
<name>A0A1S6J3A1_9ACTN</name>
<dbReference type="Gene3D" id="2.70.98.30">
    <property type="entry name" value="Golgi alpha-mannosidase II, domain 4"/>
    <property type="match status" value="1"/>
</dbReference>
<feature type="domain" description="Glycoside hydrolase family 38 central" evidence="5">
    <location>
        <begin position="519"/>
        <end position="597"/>
    </location>
</feature>
<dbReference type="AlphaFoldDB" id="A0A1S6J3A1"/>
<organism evidence="6 7">
    <name type="scientific">Streptomyces pactum</name>
    <dbReference type="NCBI Taxonomy" id="68249"/>
    <lineage>
        <taxon>Bacteria</taxon>
        <taxon>Bacillati</taxon>
        <taxon>Actinomycetota</taxon>
        <taxon>Actinomycetes</taxon>
        <taxon>Kitasatosporales</taxon>
        <taxon>Streptomycetaceae</taxon>
        <taxon>Streptomyces</taxon>
    </lineage>
</organism>
<dbReference type="Pfam" id="PF01074">
    <property type="entry name" value="Glyco_hydro_38N"/>
    <property type="match status" value="1"/>
</dbReference>
<dbReference type="CDD" id="cd10789">
    <property type="entry name" value="GH38N_AMII_ER_cytosolic"/>
    <property type="match status" value="1"/>
</dbReference>
<dbReference type="GO" id="GO:0004559">
    <property type="term" value="F:alpha-mannosidase activity"/>
    <property type="evidence" value="ECO:0007669"/>
    <property type="project" value="InterPro"/>
</dbReference>
<reference evidence="6 7" key="1">
    <citation type="submission" date="2017-02" db="EMBL/GenBank/DDBJ databases">
        <title>Streptomyces pactum ACT12 Genome sequencing and assembly.</title>
        <authorList>
            <person name="Xue Q."/>
            <person name="Yan X."/>
            <person name="Jia L."/>
            <person name="Yan H."/>
        </authorList>
    </citation>
    <scope>NUCLEOTIDE SEQUENCE [LARGE SCALE GENOMIC DNA]</scope>
    <source>
        <strain evidence="6 7">ACT12</strain>
    </source>
</reference>
<sequence length="1007" mass="110795">MHDDRNLVEARLKRVLDERIHPAVYPESVPLDVAVWNAPGEPVPVAEGLASDPEPVEVGARWGAPWGTSWFRVTGTVPQEWAGRTVEAILDLGFDENMPGFQCEGLVYRPDGTPVKGLNPRNQWVRVGAPAEGGEEVRLHIEAASNPVVLDYHPFVPTRLGDKETAGSEPQYTLTRMDLAVLDETVWNLVLDLEVLGELMAELPVESPRRWEILRAVDKALDAVDLQDVNGTAERARTRLTGVLSAPAVPSAHRLSAVGHAHIDSAWLWPLRETVRKVARTTSNMTALLEDEPDFVFAMSQAQQWAWVRDHRPEVWARVKKAVADGRFVPAGGMWVESDTNMPGSEAMARQFVHGKRFFLDEFGVENDEAWLPDTFGFAAGLPQIIKAAGTKYLLTQKISWSQTNKFPHHTFRWEGIDGTRIFTHFPPVDTYNCSMKGSEIAHAARNFKDKGVARHSLAPTGWGDGGGGTTREMIAKAARLRDLEGSATVTWETPRAFFEKAEAENPQPPVWVGELYLELHRATLTSQAKTKQGNRRSEHLLREAELWAATAAVRAAFPYPYDDLDRIWKTVLLHQFHDILPGSSIAWVHREARATYERVADELNGIIDAAQRALAGEGDTPLVFNSAPHPRAGVPAGAAAAPVAEGRTGLTARPGGGHVLDNGLLHVEIDDRGLVVSAYDITADREAIAPGSAGNLLQLHPDFPNMWDAWDVDAFYRNTVTDLTDADEVAPGDDGASVRIVRSFGSSRVTQTLTLAPGERRLEVDTEVDWHETEKFLKLAFPLDVHAERYASETQFGHFHRPTHTNTSWEAAKFEACNHRFVHLEETGWGVAVVNDSTYGHDVTRTVRTDGDAGTTTTVRVSLLRAPRFPDPETDQGVHRFRHALVPGADIGDAVREGWRINLPERRVTGAGEVAPLVSADRDAVVVTAVKLADDGSGDVVVRFHEAHGGRVRATLTAGFPVAGVAVTDLLERPLAEEESAVGADGDRIAVRLRPFQLMTLRLKRA</sequence>
<dbReference type="InterPro" id="IPR015341">
    <property type="entry name" value="Glyco_hydro_38_cen"/>
</dbReference>
<dbReference type="GO" id="GO:0006013">
    <property type="term" value="P:mannose metabolic process"/>
    <property type="evidence" value="ECO:0007669"/>
    <property type="project" value="InterPro"/>
</dbReference>
<dbReference type="InterPro" id="IPR011013">
    <property type="entry name" value="Gal_mutarotase_sf_dom"/>
</dbReference>
<keyword evidence="3" id="KW-0378">Hydrolase</keyword>
<dbReference type="RefSeq" id="WP_055421052.1">
    <property type="nucleotide sequence ID" value="NZ_CP019724.1"/>
</dbReference>
<dbReference type="Gene3D" id="1.20.1270.50">
    <property type="entry name" value="Glycoside hydrolase family 38, central domain"/>
    <property type="match status" value="1"/>
</dbReference>
<dbReference type="InterPro" id="IPR000602">
    <property type="entry name" value="Glyco_hydro_38_N"/>
</dbReference>
<dbReference type="FunFam" id="1.20.1270.50:FF:000004">
    <property type="entry name" value="alpha-mannosidase 2C1 isoform X1"/>
    <property type="match status" value="1"/>
</dbReference>
<dbReference type="Proteomes" id="UP000189443">
    <property type="component" value="Chromosome"/>
</dbReference>
<proteinExistence type="inferred from homology"/>
<dbReference type="PANTHER" id="PTHR46017">
    <property type="entry name" value="ALPHA-MANNOSIDASE 2C1"/>
    <property type="match status" value="1"/>
</dbReference>
<dbReference type="KEGG" id="spac:B1H29_04140"/>
<protein>
    <submittedName>
        <fullName evidence="6">Alpha-mannosidase</fullName>
    </submittedName>
</protein>
<dbReference type="InterPro" id="IPR028995">
    <property type="entry name" value="Glyco_hydro_57/38_cen_sf"/>
</dbReference>
<dbReference type="Pfam" id="PF07748">
    <property type="entry name" value="Glyco_hydro_38C"/>
    <property type="match status" value="1"/>
</dbReference>
<keyword evidence="7" id="KW-1185">Reference proteome</keyword>
<evidence type="ECO:0000313" key="7">
    <source>
        <dbReference type="Proteomes" id="UP000189443"/>
    </source>
</evidence>
<accession>A0A1S6J3A1</accession>
<dbReference type="Pfam" id="PF17677">
    <property type="entry name" value="Glyco_hydro38C2"/>
    <property type="match status" value="1"/>
</dbReference>
<dbReference type="GO" id="GO:0046872">
    <property type="term" value="F:metal ion binding"/>
    <property type="evidence" value="ECO:0007669"/>
    <property type="project" value="UniProtKB-KW"/>
</dbReference>
<dbReference type="InterPro" id="IPR054723">
    <property type="entry name" value="Ams1-like_N"/>
</dbReference>
<dbReference type="Pfam" id="PF22907">
    <property type="entry name" value="Ams1-like_1st"/>
    <property type="match status" value="1"/>
</dbReference>
<dbReference type="Pfam" id="PF09261">
    <property type="entry name" value="Alpha-mann_mid"/>
    <property type="match status" value="1"/>
</dbReference>
<dbReference type="InterPro" id="IPR027291">
    <property type="entry name" value="Glyco_hydro_38_N_sf"/>
</dbReference>
<comment type="similarity">
    <text evidence="1">Belongs to the glycosyl hydrolase 38 family.</text>
</comment>
<keyword evidence="2" id="KW-0479">Metal-binding</keyword>
<gene>
    <name evidence="6" type="ORF">B1H29_04140</name>
</gene>
<evidence type="ECO:0000259" key="5">
    <source>
        <dbReference type="SMART" id="SM00872"/>
    </source>
</evidence>
<dbReference type="InterPro" id="IPR041147">
    <property type="entry name" value="GH38_C"/>
</dbReference>
<evidence type="ECO:0000256" key="1">
    <source>
        <dbReference type="ARBA" id="ARBA00009792"/>
    </source>
</evidence>
<dbReference type="InterPro" id="IPR037094">
    <property type="entry name" value="Glyco_hydro_38_cen_sf"/>
</dbReference>
<dbReference type="GO" id="GO:0030246">
    <property type="term" value="F:carbohydrate binding"/>
    <property type="evidence" value="ECO:0007669"/>
    <property type="project" value="InterPro"/>
</dbReference>
<dbReference type="InterPro" id="IPR011330">
    <property type="entry name" value="Glyco_hydro/deAcase_b/a-brl"/>
</dbReference>
<dbReference type="Gene3D" id="3.20.110.10">
    <property type="entry name" value="Glycoside hydrolase 38, N terminal domain"/>
    <property type="match status" value="1"/>
</dbReference>
<dbReference type="InterPro" id="IPR011682">
    <property type="entry name" value="Glyco_hydro_38_C"/>
</dbReference>
<dbReference type="STRING" id="68249.BC342_31595"/>
<dbReference type="OrthoDB" id="9772207at2"/>
<evidence type="ECO:0000256" key="2">
    <source>
        <dbReference type="ARBA" id="ARBA00022723"/>
    </source>
</evidence>
<dbReference type="SMART" id="SM00872">
    <property type="entry name" value="Alpha-mann_mid"/>
    <property type="match status" value="1"/>
</dbReference>
<dbReference type="SUPFAM" id="SSF88688">
    <property type="entry name" value="Families 57/38 glycoside transferase middle domain"/>
    <property type="match status" value="1"/>
</dbReference>
<evidence type="ECO:0000256" key="4">
    <source>
        <dbReference type="ARBA" id="ARBA00023295"/>
    </source>
</evidence>
<dbReference type="EMBL" id="CP019724">
    <property type="protein sequence ID" value="AQS66236.1"/>
    <property type="molecule type" value="Genomic_DNA"/>
</dbReference>
<dbReference type="GO" id="GO:0009313">
    <property type="term" value="P:oligosaccharide catabolic process"/>
    <property type="evidence" value="ECO:0007669"/>
    <property type="project" value="TreeGrafter"/>
</dbReference>
<dbReference type="SUPFAM" id="SSF74650">
    <property type="entry name" value="Galactose mutarotase-like"/>
    <property type="match status" value="1"/>
</dbReference>
<dbReference type="FunFam" id="3.20.110.10:FF:000008">
    <property type="entry name" value="Alpha-mannosidase"/>
    <property type="match status" value="1"/>
</dbReference>